<name>A0A517SLW2_9PLAN</name>
<feature type="compositionally biased region" description="Basic and acidic residues" evidence="1">
    <location>
        <begin position="62"/>
        <end position="106"/>
    </location>
</feature>
<proteinExistence type="predicted"/>
<evidence type="ECO:0000313" key="2">
    <source>
        <dbReference type="EMBL" id="QDT57117.1"/>
    </source>
</evidence>
<dbReference type="EMBL" id="CP036271">
    <property type="protein sequence ID" value="QDT57117.1"/>
    <property type="molecule type" value="Genomic_DNA"/>
</dbReference>
<sequence length="482" mass="51838">MGRPGSGGGRPGGPASGLRPTTLPGLGVGVGAGLAGASQLPGNRPNWNNGPGSRQNYMNDRIANRQDRAAGLEDRMQGRQDNRQANRETRQGDRQNNRQERQDNREDWSENFWDNVDDAYHDHWHGDYGDYWDHMWEYHPVASAFAVTGWGINRMSYWFGYGGGYANPYYGDSGSYGGGGSYDYSQPLPTYEQVTMPAEAAAPAEAVAAEPTAGEVTPVEKAYDEAKQAFYEGDYVRALERTNAALVIAPYDAALHEFKALTLFASGKYHDAAATIHTVLAVGPGWDWTTFISLYPNVDTYTAQLRALESAVTANPKAADLHFLLAYHYITCSSTNDAVAQLQEVAELEPKDTVALQLLQMIGGPASLPKSSSGQAPPKAALPADATAIAKNDLVGNWKAKGGGDATFGLKLADDNTFAWTYTDKGKSETIEGVYGVEQNSLALQPDAGGVMVAELSPPKNGKFHFLVAGGPPGDKGLEFSK</sequence>
<reference evidence="2 3" key="1">
    <citation type="submission" date="2019-02" db="EMBL/GenBank/DDBJ databases">
        <title>Deep-cultivation of Planctomycetes and their phenomic and genomic characterization uncovers novel biology.</title>
        <authorList>
            <person name="Wiegand S."/>
            <person name="Jogler M."/>
            <person name="Boedeker C."/>
            <person name="Pinto D."/>
            <person name="Vollmers J."/>
            <person name="Rivas-Marin E."/>
            <person name="Kohn T."/>
            <person name="Peeters S.H."/>
            <person name="Heuer A."/>
            <person name="Rast P."/>
            <person name="Oberbeckmann S."/>
            <person name="Bunk B."/>
            <person name="Jeske O."/>
            <person name="Meyerdierks A."/>
            <person name="Storesund J.E."/>
            <person name="Kallscheuer N."/>
            <person name="Luecker S."/>
            <person name="Lage O.M."/>
            <person name="Pohl T."/>
            <person name="Merkel B.J."/>
            <person name="Hornburger P."/>
            <person name="Mueller R.-W."/>
            <person name="Bruemmer F."/>
            <person name="Labrenz M."/>
            <person name="Spormann A.M."/>
            <person name="Op den Camp H."/>
            <person name="Overmann J."/>
            <person name="Amann R."/>
            <person name="Jetten M.S.M."/>
            <person name="Mascher T."/>
            <person name="Medema M.H."/>
            <person name="Devos D.P."/>
            <person name="Kaster A.-K."/>
            <person name="Ovreas L."/>
            <person name="Rohde M."/>
            <person name="Galperin M.Y."/>
            <person name="Jogler C."/>
        </authorList>
    </citation>
    <scope>NUCLEOTIDE SEQUENCE [LARGE SCALE GENOMIC DNA]</scope>
    <source>
        <strain evidence="2 3">Pan44</strain>
    </source>
</reference>
<dbReference type="InParanoid" id="A0A517SLW2"/>
<dbReference type="KEGG" id="ccos:Pan44_51830"/>
<dbReference type="SUPFAM" id="SSF48452">
    <property type="entry name" value="TPR-like"/>
    <property type="match status" value="1"/>
</dbReference>
<evidence type="ECO:0000313" key="3">
    <source>
        <dbReference type="Proteomes" id="UP000315700"/>
    </source>
</evidence>
<keyword evidence="3" id="KW-1185">Reference proteome</keyword>
<evidence type="ECO:0008006" key="4">
    <source>
        <dbReference type="Google" id="ProtNLM"/>
    </source>
</evidence>
<gene>
    <name evidence="2" type="ORF">Pan44_51830</name>
</gene>
<feature type="region of interest" description="Disordered" evidence="1">
    <location>
        <begin position="1"/>
        <end position="106"/>
    </location>
</feature>
<dbReference type="Gene3D" id="1.25.40.10">
    <property type="entry name" value="Tetratricopeptide repeat domain"/>
    <property type="match status" value="2"/>
</dbReference>
<protein>
    <recommendedName>
        <fullName evidence="4">Tetratricopeptide repeat protein</fullName>
    </recommendedName>
</protein>
<dbReference type="AlphaFoldDB" id="A0A517SLW2"/>
<organism evidence="2 3">
    <name type="scientific">Caulifigura coniformis</name>
    <dbReference type="NCBI Taxonomy" id="2527983"/>
    <lineage>
        <taxon>Bacteria</taxon>
        <taxon>Pseudomonadati</taxon>
        <taxon>Planctomycetota</taxon>
        <taxon>Planctomycetia</taxon>
        <taxon>Planctomycetales</taxon>
        <taxon>Planctomycetaceae</taxon>
        <taxon>Caulifigura</taxon>
    </lineage>
</organism>
<accession>A0A517SLW2</accession>
<evidence type="ECO:0000256" key="1">
    <source>
        <dbReference type="SAM" id="MobiDB-lite"/>
    </source>
</evidence>
<dbReference type="InterPro" id="IPR011990">
    <property type="entry name" value="TPR-like_helical_dom_sf"/>
</dbReference>
<feature type="compositionally biased region" description="Gly residues" evidence="1">
    <location>
        <begin position="1"/>
        <end position="15"/>
    </location>
</feature>
<dbReference type="Proteomes" id="UP000315700">
    <property type="component" value="Chromosome"/>
</dbReference>
<feature type="compositionally biased region" description="Low complexity" evidence="1">
    <location>
        <begin position="35"/>
        <end position="52"/>
    </location>
</feature>